<dbReference type="GO" id="GO:0055085">
    <property type="term" value="P:transmembrane transport"/>
    <property type="evidence" value="ECO:0007669"/>
    <property type="project" value="InterPro"/>
</dbReference>
<dbReference type="SUPFAM" id="SSF161098">
    <property type="entry name" value="MetI-like"/>
    <property type="match status" value="1"/>
</dbReference>
<dbReference type="RefSeq" id="WP_202048815.1">
    <property type="nucleotide sequence ID" value="NZ_JAAITT010000071.1"/>
</dbReference>
<evidence type="ECO:0000256" key="3">
    <source>
        <dbReference type="ARBA" id="ARBA00022475"/>
    </source>
</evidence>
<feature type="transmembrane region" description="Helical" evidence="7">
    <location>
        <begin position="278"/>
        <end position="304"/>
    </location>
</feature>
<protein>
    <submittedName>
        <fullName evidence="9">ABC transporter permease</fullName>
    </submittedName>
</protein>
<keyword evidence="4 7" id="KW-0812">Transmembrane</keyword>
<dbReference type="AlphaFoldDB" id="A0AAW5C6S9"/>
<feature type="transmembrane region" description="Helical" evidence="7">
    <location>
        <begin position="232"/>
        <end position="258"/>
    </location>
</feature>
<dbReference type="EMBL" id="JAKNGE010000056">
    <property type="protein sequence ID" value="MCG4749232.1"/>
    <property type="molecule type" value="Genomic_DNA"/>
</dbReference>
<dbReference type="Gene3D" id="1.10.3720.10">
    <property type="entry name" value="MetI-like"/>
    <property type="match status" value="1"/>
</dbReference>
<sequence length="315" mass="34776">MGRDMGRYIAKRVLIAAVTLLAITFLLFLLMDLLPGSPFNNEKLNEAQKALLEHKYGLDKPFFVRYWIYLTNLMHGDFGISYVIAVDQPVSNMMVTRLPITIRMGVQAMLIGVVVGLVLGIIAALKKNTWIDTVATVCSVIGFSVPAYVFALFLVFFAAFKMGWFPIRFAIDQPVFSSILPTLSLAAYIIATMARYARSEMIECLGSDYIILAKAKGINERKVIVRHALRNTLVPIITVLSPLMIGLITGSVVVEQIFGVPGLGQMLLSGVQNNDYNVIMAVALVYSFLYIVIMLVVDVLYGLIDPRIRVSGGKA</sequence>
<proteinExistence type="inferred from homology"/>
<evidence type="ECO:0000256" key="7">
    <source>
        <dbReference type="RuleBase" id="RU363032"/>
    </source>
</evidence>
<organism evidence="9 10">
    <name type="scientific">Enterocloster aldenensis</name>
    <dbReference type="NCBI Taxonomy" id="358742"/>
    <lineage>
        <taxon>Bacteria</taxon>
        <taxon>Bacillati</taxon>
        <taxon>Bacillota</taxon>
        <taxon>Clostridia</taxon>
        <taxon>Lachnospirales</taxon>
        <taxon>Lachnospiraceae</taxon>
        <taxon>Enterocloster</taxon>
    </lineage>
</organism>
<dbReference type="Proteomes" id="UP001299608">
    <property type="component" value="Unassembled WGS sequence"/>
</dbReference>
<name>A0AAW5C6S9_9FIRM</name>
<keyword evidence="2 7" id="KW-0813">Transport</keyword>
<keyword evidence="3" id="KW-1003">Cell membrane</keyword>
<dbReference type="CDD" id="cd06261">
    <property type="entry name" value="TM_PBP2"/>
    <property type="match status" value="1"/>
</dbReference>
<feature type="transmembrane region" description="Helical" evidence="7">
    <location>
        <begin position="104"/>
        <end position="125"/>
    </location>
</feature>
<evidence type="ECO:0000313" key="10">
    <source>
        <dbReference type="Proteomes" id="UP001299608"/>
    </source>
</evidence>
<feature type="transmembrane region" description="Helical" evidence="7">
    <location>
        <begin position="137"/>
        <end position="159"/>
    </location>
</feature>
<evidence type="ECO:0000256" key="6">
    <source>
        <dbReference type="ARBA" id="ARBA00023136"/>
    </source>
</evidence>
<dbReference type="PANTHER" id="PTHR43163">
    <property type="entry name" value="DIPEPTIDE TRANSPORT SYSTEM PERMEASE PROTEIN DPPB-RELATED"/>
    <property type="match status" value="1"/>
</dbReference>
<comment type="subcellular location">
    <subcellularLocation>
        <location evidence="1 7">Cell membrane</location>
        <topology evidence="1 7">Multi-pass membrane protein</topology>
    </subcellularLocation>
</comment>
<dbReference type="PANTHER" id="PTHR43163:SF6">
    <property type="entry name" value="DIPEPTIDE TRANSPORT SYSTEM PERMEASE PROTEIN DPPB-RELATED"/>
    <property type="match status" value="1"/>
</dbReference>
<dbReference type="PROSITE" id="PS50928">
    <property type="entry name" value="ABC_TM1"/>
    <property type="match status" value="1"/>
</dbReference>
<evidence type="ECO:0000313" key="9">
    <source>
        <dbReference type="EMBL" id="MCG4749232.1"/>
    </source>
</evidence>
<gene>
    <name evidence="9" type="ORF">L0N08_27875</name>
</gene>
<dbReference type="InterPro" id="IPR035906">
    <property type="entry name" value="MetI-like_sf"/>
</dbReference>
<feature type="transmembrane region" description="Helical" evidence="7">
    <location>
        <begin position="12"/>
        <end position="31"/>
    </location>
</feature>
<keyword evidence="6 7" id="KW-0472">Membrane</keyword>
<dbReference type="Pfam" id="PF00528">
    <property type="entry name" value="BPD_transp_1"/>
    <property type="match status" value="1"/>
</dbReference>
<feature type="domain" description="ABC transmembrane type-1" evidence="8">
    <location>
        <begin position="98"/>
        <end position="301"/>
    </location>
</feature>
<comment type="caution">
    <text evidence="9">The sequence shown here is derived from an EMBL/GenBank/DDBJ whole genome shotgun (WGS) entry which is preliminary data.</text>
</comment>
<dbReference type="GO" id="GO:0005886">
    <property type="term" value="C:plasma membrane"/>
    <property type="evidence" value="ECO:0007669"/>
    <property type="project" value="UniProtKB-SubCell"/>
</dbReference>
<evidence type="ECO:0000256" key="5">
    <source>
        <dbReference type="ARBA" id="ARBA00022989"/>
    </source>
</evidence>
<dbReference type="InterPro" id="IPR045621">
    <property type="entry name" value="BPD_transp_1_N"/>
</dbReference>
<evidence type="ECO:0000256" key="2">
    <source>
        <dbReference type="ARBA" id="ARBA00022448"/>
    </source>
</evidence>
<dbReference type="Pfam" id="PF19300">
    <property type="entry name" value="BPD_transp_1_N"/>
    <property type="match status" value="1"/>
</dbReference>
<reference evidence="9" key="1">
    <citation type="submission" date="2022-01" db="EMBL/GenBank/DDBJ databases">
        <title>Collection of gut derived symbiotic bacterial strains cultured from healthy donors.</title>
        <authorList>
            <person name="Lin H."/>
            <person name="Kohout C."/>
            <person name="Waligurski E."/>
            <person name="Pamer E.G."/>
        </authorList>
    </citation>
    <scope>NUCLEOTIDE SEQUENCE</scope>
    <source>
        <strain evidence="9">DFI.6.55</strain>
    </source>
</reference>
<comment type="similarity">
    <text evidence="7">Belongs to the binding-protein-dependent transport system permease family.</text>
</comment>
<evidence type="ECO:0000256" key="1">
    <source>
        <dbReference type="ARBA" id="ARBA00004651"/>
    </source>
</evidence>
<feature type="transmembrane region" description="Helical" evidence="7">
    <location>
        <begin position="179"/>
        <end position="197"/>
    </location>
</feature>
<keyword evidence="5 7" id="KW-1133">Transmembrane helix</keyword>
<evidence type="ECO:0000256" key="4">
    <source>
        <dbReference type="ARBA" id="ARBA00022692"/>
    </source>
</evidence>
<evidence type="ECO:0000259" key="8">
    <source>
        <dbReference type="PROSITE" id="PS50928"/>
    </source>
</evidence>
<accession>A0AAW5C6S9</accession>
<dbReference type="InterPro" id="IPR000515">
    <property type="entry name" value="MetI-like"/>
</dbReference>